<sequence>MDRKISFALALTALSLAACGKEATGQVAAVVNGEEITLQEINAELGSTPIPDGVDKKVVQQAALQRIVERRLLAQAARDDELDKTPDYLLRERQLRDALLVQLMGQRAERALKVPGQQEIDKYIADNPAVFGSRKVLMIDRIQFALPKSVDQLKSLEDDHSMDAVAARLSQMGIEFRRDNTQVDSAALGQQRLQQIQALPAGEPFVIPENGVVTVGVITGERAEPVSPANARPMAVQAIRNKQLAETLQQRLKQSRTAAEIQYQPGFAPPAGKSSGDAAKK</sequence>
<dbReference type="OrthoDB" id="8204527at2"/>
<protein>
    <recommendedName>
        <fullName evidence="6">Peptidyl-prolyl cis-trans isomerase, EpsD family</fullName>
    </recommendedName>
</protein>
<name>A0A0A7PGV8_9SPHN</name>
<feature type="chain" id="PRO_5002031793" description="Peptidyl-prolyl cis-trans isomerase, EpsD family" evidence="3">
    <location>
        <begin position="21"/>
        <end position="281"/>
    </location>
</feature>
<dbReference type="KEGG" id="sphk:SKP52_11565"/>
<evidence type="ECO:0008006" key="6">
    <source>
        <dbReference type="Google" id="ProtNLM"/>
    </source>
</evidence>
<dbReference type="AlphaFoldDB" id="A0A0A7PGV8"/>
<dbReference type="EMBL" id="CP009122">
    <property type="protein sequence ID" value="AJA09210.1"/>
    <property type="molecule type" value="Genomic_DNA"/>
</dbReference>
<dbReference type="InterPro" id="IPR027304">
    <property type="entry name" value="Trigger_fact/SurA_dom_sf"/>
</dbReference>
<accession>A0A0A7PGV8</accession>
<dbReference type="RefSeq" id="WP_039574844.1">
    <property type="nucleotide sequence ID" value="NZ_CP009122.1"/>
</dbReference>
<evidence type="ECO:0000313" key="4">
    <source>
        <dbReference type="EMBL" id="AJA09210.1"/>
    </source>
</evidence>
<dbReference type="Proteomes" id="UP000030907">
    <property type="component" value="Chromosome"/>
</dbReference>
<dbReference type="InterPro" id="IPR050280">
    <property type="entry name" value="OMP_Chaperone_SurA"/>
</dbReference>
<keyword evidence="5" id="KW-1185">Reference proteome</keyword>
<gene>
    <name evidence="4" type="ORF">SKP52_11565</name>
</gene>
<feature type="signal peptide" evidence="3">
    <location>
        <begin position="1"/>
        <end position="20"/>
    </location>
</feature>
<dbReference type="STRING" id="1515612.SKP52_11565"/>
<feature type="region of interest" description="Disordered" evidence="2">
    <location>
        <begin position="255"/>
        <end position="281"/>
    </location>
</feature>
<dbReference type="PANTHER" id="PTHR47637:SF1">
    <property type="entry name" value="CHAPERONE SURA"/>
    <property type="match status" value="1"/>
</dbReference>
<dbReference type="PANTHER" id="PTHR47637">
    <property type="entry name" value="CHAPERONE SURA"/>
    <property type="match status" value="1"/>
</dbReference>
<dbReference type="SUPFAM" id="SSF109998">
    <property type="entry name" value="Triger factor/SurA peptide-binding domain-like"/>
    <property type="match status" value="1"/>
</dbReference>
<keyword evidence="1 3" id="KW-0732">Signal</keyword>
<proteinExistence type="predicted"/>
<dbReference type="PROSITE" id="PS51257">
    <property type="entry name" value="PROKAR_LIPOPROTEIN"/>
    <property type="match status" value="1"/>
</dbReference>
<evidence type="ECO:0000256" key="2">
    <source>
        <dbReference type="SAM" id="MobiDB-lite"/>
    </source>
</evidence>
<dbReference type="HOGENOM" id="CLU_972889_0_0_5"/>
<evidence type="ECO:0000256" key="1">
    <source>
        <dbReference type="ARBA" id="ARBA00022729"/>
    </source>
</evidence>
<evidence type="ECO:0000256" key="3">
    <source>
        <dbReference type="SAM" id="SignalP"/>
    </source>
</evidence>
<organism evidence="4 5">
    <name type="scientific">Sphingopyxis fribergensis</name>
    <dbReference type="NCBI Taxonomy" id="1515612"/>
    <lineage>
        <taxon>Bacteria</taxon>
        <taxon>Pseudomonadati</taxon>
        <taxon>Pseudomonadota</taxon>
        <taxon>Alphaproteobacteria</taxon>
        <taxon>Sphingomonadales</taxon>
        <taxon>Sphingomonadaceae</taxon>
        <taxon>Sphingopyxis</taxon>
    </lineage>
</organism>
<evidence type="ECO:0000313" key="5">
    <source>
        <dbReference type="Proteomes" id="UP000030907"/>
    </source>
</evidence>
<dbReference type="Gene3D" id="1.10.8.1040">
    <property type="match status" value="1"/>
</dbReference>
<reference evidence="4 5" key="1">
    <citation type="journal article" date="2015" name="Int. J. Syst. Evol. Microbiol.">
        <title>Description of Sphingopyxis fribergensis sp. nov. - a soil bacterium with the ability to degrade styrene and phenylacetic acid.</title>
        <authorList>
            <person name="Oelschlagel M."/>
            <person name="Ruckert C."/>
            <person name="Kalinowski J."/>
            <person name="Schmidt G."/>
            <person name="Schlomann M."/>
            <person name="Tischler D."/>
        </authorList>
    </citation>
    <scope>NUCLEOTIDE SEQUENCE [LARGE SCALE GENOMIC DNA]</scope>
    <source>
        <strain evidence="4 5">Kp5.2</strain>
    </source>
</reference>